<dbReference type="InterPro" id="IPR025597">
    <property type="entry name" value="DUF4345"/>
</dbReference>
<feature type="transmembrane region" description="Helical" evidence="1">
    <location>
        <begin position="76"/>
        <end position="98"/>
    </location>
</feature>
<keyword evidence="1" id="KW-1133">Transmembrane helix</keyword>
<feature type="transmembrane region" description="Helical" evidence="1">
    <location>
        <begin position="52"/>
        <end position="69"/>
    </location>
</feature>
<protein>
    <recommendedName>
        <fullName evidence="4">DUF4345 domain-containing protein</fullName>
    </recommendedName>
</protein>
<name>A0A1G8PR65_9RHOB</name>
<reference evidence="2 3" key="1">
    <citation type="submission" date="2016-10" db="EMBL/GenBank/DDBJ databases">
        <authorList>
            <person name="de Groot N.N."/>
        </authorList>
    </citation>
    <scope>NUCLEOTIDE SEQUENCE [LARGE SCALE GENOMIC DNA]</scope>
    <source>
        <strain evidence="2 3">DSM 25294</strain>
    </source>
</reference>
<sequence length="141" mass="14620">MTLTRFEKIALGIAGVTALGIGAFILLAPQAFYASYGITLGNDPNLRSELRAPAASLAAFGVLMLAGIMREKLSQVSIVAALTVFLAFPAGRLVGVIADGVPSGSVMGALVIELAIAGLCLLAFRRRLTPLDRDGRHVTAV</sequence>
<evidence type="ECO:0000313" key="2">
    <source>
        <dbReference type="EMBL" id="SDI94912.1"/>
    </source>
</evidence>
<proteinExistence type="predicted"/>
<accession>A0A1G8PR65</accession>
<dbReference type="STRING" id="571298.SAMN04488026_100977"/>
<evidence type="ECO:0000313" key="3">
    <source>
        <dbReference type="Proteomes" id="UP000199382"/>
    </source>
</evidence>
<keyword evidence="1" id="KW-0812">Transmembrane</keyword>
<dbReference type="RefSeq" id="WP_093151878.1">
    <property type="nucleotide sequence ID" value="NZ_FNEK01000009.1"/>
</dbReference>
<evidence type="ECO:0000256" key="1">
    <source>
        <dbReference type="SAM" id="Phobius"/>
    </source>
</evidence>
<evidence type="ECO:0008006" key="4">
    <source>
        <dbReference type="Google" id="ProtNLM"/>
    </source>
</evidence>
<keyword evidence="3" id="KW-1185">Reference proteome</keyword>
<dbReference type="EMBL" id="FNEK01000009">
    <property type="protein sequence ID" value="SDI94912.1"/>
    <property type="molecule type" value="Genomic_DNA"/>
</dbReference>
<gene>
    <name evidence="2" type="ORF">SAMN04488026_100977</name>
</gene>
<feature type="transmembrane region" description="Helical" evidence="1">
    <location>
        <begin position="9"/>
        <end position="32"/>
    </location>
</feature>
<feature type="transmembrane region" description="Helical" evidence="1">
    <location>
        <begin position="104"/>
        <end position="124"/>
    </location>
</feature>
<dbReference type="Pfam" id="PF14248">
    <property type="entry name" value="DUF4345"/>
    <property type="match status" value="1"/>
</dbReference>
<organism evidence="2 3">
    <name type="scientific">Aliiruegeria lutimaris</name>
    <dbReference type="NCBI Taxonomy" id="571298"/>
    <lineage>
        <taxon>Bacteria</taxon>
        <taxon>Pseudomonadati</taxon>
        <taxon>Pseudomonadota</taxon>
        <taxon>Alphaproteobacteria</taxon>
        <taxon>Rhodobacterales</taxon>
        <taxon>Roseobacteraceae</taxon>
        <taxon>Aliiruegeria</taxon>
    </lineage>
</organism>
<dbReference type="Proteomes" id="UP000199382">
    <property type="component" value="Unassembled WGS sequence"/>
</dbReference>
<dbReference type="AlphaFoldDB" id="A0A1G8PR65"/>
<dbReference type="OrthoDB" id="583466at2"/>
<keyword evidence="1" id="KW-0472">Membrane</keyword>